<evidence type="ECO:0000313" key="2">
    <source>
        <dbReference type="EMBL" id="SPC88792.1"/>
    </source>
</evidence>
<reference evidence="2" key="1">
    <citation type="submission" date="2018-02" db="EMBL/GenBank/DDBJ databases">
        <authorList>
            <person name="Cohen D.B."/>
            <person name="Kent A.D."/>
        </authorList>
    </citation>
    <scope>NUCLEOTIDE SEQUENCE</scope>
</reference>
<dbReference type="PANTHER" id="PTHR46033">
    <property type="entry name" value="PROTEIN MAIN-LIKE 2"/>
    <property type="match status" value="1"/>
</dbReference>
<accession>A0A2N9FNF6</accession>
<dbReference type="EMBL" id="OIVN01001018">
    <property type="protein sequence ID" value="SPC88792.1"/>
    <property type="molecule type" value="Genomic_DNA"/>
</dbReference>
<dbReference type="AlphaFoldDB" id="A0A2N9FNF6"/>
<dbReference type="PANTHER" id="PTHR46033:SF8">
    <property type="entry name" value="PROTEIN MAINTENANCE OF MERISTEMS-LIKE"/>
    <property type="match status" value="1"/>
</dbReference>
<dbReference type="InterPro" id="IPR044824">
    <property type="entry name" value="MAIN-like"/>
</dbReference>
<gene>
    <name evidence="2" type="ORF">FSB_LOCUS16674</name>
</gene>
<sequence>MEPRRFVMDPGPSDPSVLTRQDKHISNKIWEEGLYTLLHCRRREAVRERSGRLHARFIPYLDSVQRQTFQKTLVERWRQETHTFHLPHGEMTITLQDVEVMGLPVDGEVLVGSTELNWSGLCLQLLGVSPPPNKLDGSRLNMKWLQDTFDVLPDDVTLETSMEEINERLINQGI</sequence>
<evidence type="ECO:0000259" key="1">
    <source>
        <dbReference type="Pfam" id="PF10536"/>
    </source>
</evidence>
<protein>
    <recommendedName>
        <fullName evidence="1">Aminotransferase-like plant mobile domain-containing protein</fullName>
    </recommendedName>
</protein>
<proteinExistence type="predicted"/>
<name>A0A2N9FNF6_FAGSY</name>
<dbReference type="Pfam" id="PF10536">
    <property type="entry name" value="PMD"/>
    <property type="match status" value="1"/>
</dbReference>
<dbReference type="InterPro" id="IPR019557">
    <property type="entry name" value="AminoTfrase-like_pln_mobile"/>
</dbReference>
<dbReference type="GO" id="GO:0010073">
    <property type="term" value="P:meristem maintenance"/>
    <property type="evidence" value="ECO:0007669"/>
    <property type="project" value="InterPro"/>
</dbReference>
<organism evidence="2">
    <name type="scientific">Fagus sylvatica</name>
    <name type="common">Beechnut</name>
    <dbReference type="NCBI Taxonomy" id="28930"/>
    <lineage>
        <taxon>Eukaryota</taxon>
        <taxon>Viridiplantae</taxon>
        <taxon>Streptophyta</taxon>
        <taxon>Embryophyta</taxon>
        <taxon>Tracheophyta</taxon>
        <taxon>Spermatophyta</taxon>
        <taxon>Magnoliopsida</taxon>
        <taxon>eudicotyledons</taxon>
        <taxon>Gunneridae</taxon>
        <taxon>Pentapetalae</taxon>
        <taxon>rosids</taxon>
        <taxon>fabids</taxon>
        <taxon>Fagales</taxon>
        <taxon>Fagaceae</taxon>
        <taxon>Fagus</taxon>
    </lineage>
</organism>
<feature type="domain" description="Aminotransferase-like plant mobile" evidence="1">
    <location>
        <begin position="64"/>
        <end position="150"/>
    </location>
</feature>